<feature type="compositionally biased region" description="Polar residues" evidence="1">
    <location>
        <begin position="123"/>
        <end position="151"/>
    </location>
</feature>
<dbReference type="HOGENOM" id="CLU_123490_0_0_1"/>
<evidence type="ECO:0000256" key="1">
    <source>
        <dbReference type="SAM" id="MobiDB-lite"/>
    </source>
</evidence>
<sequence>MNTIVIPRISAISSQYGQAIAAPPLPPPPSASLFSIPISKPKPKALPPPAMSAPADTQARRATPLISVPPIQTRNPNTGSESSSESESGDDRPTDVGDPKTWDRALESQVISSTSKYDAMLGTDSSATQSPLEQATGGQSKANVADTSSDSNDSEGSADEDSGQKVVVRKPNEEATGSDSSDSSDEESE</sequence>
<evidence type="ECO:0000313" key="3">
    <source>
        <dbReference type="Proteomes" id="UP000012065"/>
    </source>
</evidence>
<dbReference type="AlphaFoldDB" id="M5CGD8"/>
<comment type="caution">
    <text evidence="2">The sequence shown here is derived from an EMBL/GenBank/DDBJ whole genome shotgun (WGS) entry which is preliminary data.</text>
</comment>
<feature type="compositionally biased region" description="Basic and acidic residues" evidence="1">
    <location>
        <begin position="89"/>
        <end position="106"/>
    </location>
</feature>
<organism evidence="2 3">
    <name type="scientific">Thanatephorus cucumeris (strain AG1-IB / isolate 7/3/14)</name>
    <name type="common">Lettuce bottom rot fungus</name>
    <name type="synonym">Rhizoctonia solani</name>
    <dbReference type="NCBI Taxonomy" id="1108050"/>
    <lineage>
        <taxon>Eukaryota</taxon>
        <taxon>Fungi</taxon>
        <taxon>Dikarya</taxon>
        <taxon>Basidiomycota</taxon>
        <taxon>Agaricomycotina</taxon>
        <taxon>Agaricomycetes</taxon>
        <taxon>Cantharellales</taxon>
        <taxon>Ceratobasidiaceae</taxon>
        <taxon>Rhizoctonia</taxon>
        <taxon>Rhizoctonia solani AG-1</taxon>
    </lineage>
</organism>
<feature type="compositionally biased region" description="Acidic residues" evidence="1">
    <location>
        <begin position="152"/>
        <end position="161"/>
    </location>
</feature>
<dbReference type="Proteomes" id="UP000012065">
    <property type="component" value="Unassembled WGS sequence"/>
</dbReference>
<feature type="compositionally biased region" description="Polar residues" evidence="1">
    <location>
        <begin position="70"/>
        <end position="79"/>
    </location>
</feature>
<evidence type="ECO:0000313" key="2">
    <source>
        <dbReference type="EMBL" id="CCO35942.1"/>
    </source>
</evidence>
<gene>
    <name evidence="2" type="ORF">BN14_10063</name>
</gene>
<proteinExistence type="predicted"/>
<dbReference type="EMBL" id="CAOJ01015320">
    <property type="protein sequence ID" value="CCO35942.1"/>
    <property type="molecule type" value="Genomic_DNA"/>
</dbReference>
<feature type="region of interest" description="Disordered" evidence="1">
    <location>
        <begin position="121"/>
        <end position="189"/>
    </location>
</feature>
<name>M5CGD8_THACB</name>
<reference evidence="2 3" key="1">
    <citation type="journal article" date="2013" name="J. Biotechnol.">
        <title>Establishment and interpretation of the genome sequence of the phytopathogenic fungus Rhizoctonia solani AG1-IB isolate 7/3/14.</title>
        <authorList>
            <person name="Wibberg D.W."/>
            <person name="Jelonek L.J."/>
            <person name="Rupp O.R."/>
            <person name="Hennig M.H."/>
            <person name="Eikmeyer F.E."/>
            <person name="Goesmann A.G."/>
            <person name="Hartmann A.H."/>
            <person name="Borriss R.B."/>
            <person name="Grosch R.G."/>
            <person name="Puehler A.P."/>
            <person name="Schlueter A.S."/>
        </authorList>
    </citation>
    <scope>NUCLEOTIDE SEQUENCE [LARGE SCALE GENOMIC DNA]</scope>
    <source>
        <strain evidence="3">AG1-IB / isolate 7/3/14</strain>
    </source>
</reference>
<feature type="region of interest" description="Disordered" evidence="1">
    <location>
        <begin position="19"/>
        <end position="109"/>
    </location>
</feature>
<accession>M5CGD8</accession>
<protein>
    <submittedName>
        <fullName evidence="2">Uncharacterized protein</fullName>
    </submittedName>
</protein>